<dbReference type="Proteomes" id="UP000308600">
    <property type="component" value="Unassembled WGS sequence"/>
</dbReference>
<evidence type="ECO:0000313" key="2">
    <source>
        <dbReference type="Proteomes" id="UP000308600"/>
    </source>
</evidence>
<proteinExistence type="predicted"/>
<reference evidence="1 2" key="1">
    <citation type="journal article" date="2019" name="Nat. Ecol. Evol.">
        <title>Megaphylogeny resolves global patterns of mushroom evolution.</title>
        <authorList>
            <person name="Varga T."/>
            <person name="Krizsan K."/>
            <person name="Foldi C."/>
            <person name="Dima B."/>
            <person name="Sanchez-Garcia M."/>
            <person name="Sanchez-Ramirez S."/>
            <person name="Szollosi G.J."/>
            <person name="Szarkandi J.G."/>
            <person name="Papp V."/>
            <person name="Albert L."/>
            <person name="Andreopoulos W."/>
            <person name="Angelini C."/>
            <person name="Antonin V."/>
            <person name="Barry K.W."/>
            <person name="Bougher N.L."/>
            <person name="Buchanan P."/>
            <person name="Buyck B."/>
            <person name="Bense V."/>
            <person name="Catcheside P."/>
            <person name="Chovatia M."/>
            <person name="Cooper J."/>
            <person name="Damon W."/>
            <person name="Desjardin D."/>
            <person name="Finy P."/>
            <person name="Geml J."/>
            <person name="Haridas S."/>
            <person name="Hughes K."/>
            <person name="Justo A."/>
            <person name="Karasinski D."/>
            <person name="Kautmanova I."/>
            <person name="Kiss B."/>
            <person name="Kocsube S."/>
            <person name="Kotiranta H."/>
            <person name="LaButti K.M."/>
            <person name="Lechner B.E."/>
            <person name="Liimatainen K."/>
            <person name="Lipzen A."/>
            <person name="Lukacs Z."/>
            <person name="Mihaltcheva S."/>
            <person name="Morgado L.N."/>
            <person name="Niskanen T."/>
            <person name="Noordeloos M.E."/>
            <person name="Ohm R.A."/>
            <person name="Ortiz-Santana B."/>
            <person name="Ovrebo C."/>
            <person name="Racz N."/>
            <person name="Riley R."/>
            <person name="Savchenko A."/>
            <person name="Shiryaev A."/>
            <person name="Soop K."/>
            <person name="Spirin V."/>
            <person name="Szebenyi C."/>
            <person name="Tomsovsky M."/>
            <person name="Tulloss R.E."/>
            <person name="Uehling J."/>
            <person name="Grigoriev I.V."/>
            <person name="Vagvolgyi C."/>
            <person name="Papp T."/>
            <person name="Martin F.M."/>
            <person name="Miettinen O."/>
            <person name="Hibbett D.S."/>
            <person name="Nagy L.G."/>
        </authorList>
    </citation>
    <scope>NUCLEOTIDE SEQUENCE [LARGE SCALE GENOMIC DNA]</scope>
    <source>
        <strain evidence="1 2">NL-1719</strain>
    </source>
</reference>
<dbReference type="EMBL" id="ML208394">
    <property type="protein sequence ID" value="TFK66772.1"/>
    <property type="molecule type" value="Genomic_DNA"/>
</dbReference>
<gene>
    <name evidence="1" type="ORF">BDN72DRAFT_859626</name>
</gene>
<keyword evidence="2" id="KW-1185">Reference proteome</keyword>
<sequence>MPDISLWGQYVLVEYASAGPWYIRTYHQMNATAAQNEQLRLLVQAVDDARMVNLGAAAALAWVAYDYCLTFSHEVLLIWPSRWSAAKILYLIIRYYTLFTLTINLAVVRSTLEPCAALRLTSELSCKDWFWYIGYNGPLLSTALGEALLLLRVNALYGWNTKVEIATAAVIVAVQVSASTVLPRPPNFPIPGCVAVSPPGIRLSLVAWVVVLVVSCCFFLFTFWKFITYINQVYDDEISFKNLHQFQRLAPTVHLAFGKCMLYADRAPRLTIFVDSRPASEPHIHRITFASRHTTDANRVNPLTFWYLCHANADRELSRWVMALYAILSTRVMHNLRDTGDRVAGLRGFEMSNLTAIAFDTPSIGGSRTLVGQDPSSRRSPLGTDSSSERSLHQTTLVK</sequence>
<organism evidence="1 2">
    <name type="scientific">Pluteus cervinus</name>
    <dbReference type="NCBI Taxonomy" id="181527"/>
    <lineage>
        <taxon>Eukaryota</taxon>
        <taxon>Fungi</taxon>
        <taxon>Dikarya</taxon>
        <taxon>Basidiomycota</taxon>
        <taxon>Agaricomycotina</taxon>
        <taxon>Agaricomycetes</taxon>
        <taxon>Agaricomycetidae</taxon>
        <taxon>Agaricales</taxon>
        <taxon>Pluteineae</taxon>
        <taxon>Pluteaceae</taxon>
        <taxon>Pluteus</taxon>
    </lineage>
</organism>
<evidence type="ECO:0000313" key="1">
    <source>
        <dbReference type="EMBL" id="TFK66772.1"/>
    </source>
</evidence>
<protein>
    <submittedName>
        <fullName evidence="1">Uncharacterized protein</fullName>
    </submittedName>
</protein>
<name>A0ACD3APC3_9AGAR</name>
<accession>A0ACD3APC3</accession>